<feature type="transmembrane region" description="Helical" evidence="1">
    <location>
        <begin position="144"/>
        <end position="165"/>
    </location>
</feature>
<feature type="transmembrane region" description="Helical" evidence="1">
    <location>
        <begin position="269"/>
        <end position="287"/>
    </location>
</feature>
<proteinExistence type="predicted"/>
<dbReference type="EMBL" id="JASZZN010000022">
    <property type="protein sequence ID" value="MDM4018472.1"/>
    <property type="molecule type" value="Genomic_DNA"/>
</dbReference>
<dbReference type="RefSeq" id="WP_149497770.1">
    <property type="nucleotide sequence ID" value="NZ_JASZZN010000022.1"/>
</dbReference>
<feature type="transmembrane region" description="Helical" evidence="1">
    <location>
        <begin position="85"/>
        <end position="104"/>
    </location>
</feature>
<feature type="transmembrane region" description="Helical" evidence="1">
    <location>
        <begin position="244"/>
        <end position="260"/>
    </location>
</feature>
<accession>A0ABT7PPP0</accession>
<comment type="caution">
    <text evidence="2">The sequence shown here is derived from an EMBL/GenBank/DDBJ whole genome shotgun (WGS) entry which is preliminary data.</text>
</comment>
<evidence type="ECO:0000313" key="2">
    <source>
        <dbReference type="EMBL" id="MDM4018472.1"/>
    </source>
</evidence>
<feature type="transmembrane region" description="Helical" evidence="1">
    <location>
        <begin position="427"/>
        <end position="449"/>
    </location>
</feature>
<keyword evidence="1" id="KW-0812">Transmembrane</keyword>
<keyword evidence="3" id="KW-1185">Reference proteome</keyword>
<reference evidence="2 3" key="1">
    <citation type="submission" date="2023-06" db="EMBL/GenBank/DDBJ databases">
        <title>Roseiconus lacunae JC819 isolated from Gulf of Mannar region, Tamil Nadu.</title>
        <authorList>
            <person name="Pk S."/>
            <person name="Ch S."/>
            <person name="Ch V.R."/>
        </authorList>
    </citation>
    <scope>NUCLEOTIDE SEQUENCE [LARGE SCALE GENOMIC DNA]</scope>
    <source>
        <strain evidence="2 3">JC819</strain>
    </source>
</reference>
<name>A0ABT7PPP0_9BACT</name>
<feature type="transmembrane region" description="Helical" evidence="1">
    <location>
        <begin position="360"/>
        <end position="380"/>
    </location>
</feature>
<sequence>MIPIAYLGCLGIACLVALTDWRRAIYWAIALDFLRDPVRKLTPDEPVLITVSVLGLWAIITAAAWSQSHQEISRAMREHSKIMYAFRLLLIAIIPGCVLSLVMYPGGYKMMILGVVSYLAPFAGIVLGYLISLRPKELGKIFQFYCIVNGIALVSVIGEYCQLGWPGFGGMRGMHWIRYSDGEIVQLIAGWYRSPDIMGLHAAQVVMFSLTLALHQQKHKSPFWILLAIFGCLCLLLSGRRKMLGMPLVYAASLVLLCYWRKILRFQRVIVPVAMMAMLLGGIFLVATDRYVSSEYTNFAGTLFTRGAARYQELVGGSVQQTVAQSGVIGAGIGTATQGAYHLVNQKGMGSWQEDGVSRVFRELGIFGVVFVVVAGVYLLRGVSDAVTVVPRNWHGAMSQLSFVAIVIANLASFTVSHQQFSGDPASGIIVLLLLGMSLGIGTLARLTFRSPRRPQVSIRHSKPGMATPWGVA</sequence>
<keyword evidence="1" id="KW-1133">Transmembrane helix</keyword>
<feature type="transmembrane region" description="Helical" evidence="1">
    <location>
        <begin position="46"/>
        <end position="65"/>
    </location>
</feature>
<evidence type="ECO:0000313" key="3">
    <source>
        <dbReference type="Proteomes" id="UP001239462"/>
    </source>
</evidence>
<keyword evidence="1" id="KW-0472">Membrane</keyword>
<dbReference type="Proteomes" id="UP001239462">
    <property type="component" value="Unassembled WGS sequence"/>
</dbReference>
<feature type="transmembrane region" description="Helical" evidence="1">
    <location>
        <begin position="221"/>
        <end position="238"/>
    </location>
</feature>
<evidence type="ECO:0000256" key="1">
    <source>
        <dbReference type="SAM" id="Phobius"/>
    </source>
</evidence>
<evidence type="ECO:0008006" key="4">
    <source>
        <dbReference type="Google" id="ProtNLM"/>
    </source>
</evidence>
<feature type="transmembrane region" description="Helical" evidence="1">
    <location>
        <begin position="197"/>
        <end position="214"/>
    </location>
</feature>
<feature type="transmembrane region" description="Helical" evidence="1">
    <location>
        <begin position="110"/>
        <end position="132"/>
    </location>
</feature>
<gene>
    <name evidence="2" type="ORF">QTN89_23680</name>
</gene>
<feature type="transmembrane region" description="Helical" evidence="1">
    <location>
        <begin position="401"/>
        <end position="421"/>
    </location>
</feature>
<organism evidence="2 3">
    <name type="scientific">Roseiconus lacunae</name>
    <dbReference type="NCBI Taxonomy" id="2605694"/>
    <lineage>
        <taxon>Bacteria</taxon>
        <taxon>Pseudomonadati</taxon>
        <taxon>Planctomycetota</taxon>
        <taxon>Planctomycetia</taxon>
        <taxon>Pirellulales</taxon>
        <taxon>Pirellulaceae</taxon>
        <taxon>Roseiconus</taxon>
    </lineage>
</organism>
<protein>
    <recommendedName>
        <fullName evidence="4">O-antigen ligase domain-containing protein</fullName>
    </recommendedName>
</protein>